<dbReference type="OrthoDB" id="9772484at2"/>
<dbReference type="Gene3D" id="3.40.50.620">
    <property type="entry name" value="HUPs"/>
    <property type="match status" value="1"/>
</dbReference>
<dbReference type="InterPro" id="IPR005101">
    <property type="entry name" value="Cryptochr/Photolyase_FAD-bd"/>
</dbReference>
<dbReference type="GO" id="GO:0071949">
    <property type="term" value="F:FAD binding"/>
    <property type="evidence" value="ECO:0007669"/>
    <property type="project" value="TreeGrafter"/>
</dbReference>
<dbReference type="PROSITE" id="PS51645">
    <property type="entry name" value="PHR_CRY_ALPHA_BETA"/>
    <property type="match status" value="1"/>
</dbReference>
<evidence type="ECO:0000256" key="2">
    <source>
        <dbReference type="ARBA" id="ARBA00022630"/>
    </source>
</evidence>
<dbReference type="STRING" id="188906.SAMN04488526_2217"/>
<keyword evidence="6" id="KW-0157">Chromophore</keyword>
<dbReference type="Pfam" id="PF00875">
    <property type="entry name" value="DNA_photolyase"/>
    <property type="match status" value="1"/>
</dbReference>
<dbReference type="InterPro" id="IPR002081">
    <property type="entry name" value="Cryptochrome/DNA_photolyase_1"/>
</dbReference>
<feature type="site" description="Electron transfer via tryptophanyl radical" evidence="5">
    <location>
        <position position="378"/>
    </location>
</feature>
<dbReference type="GO" id="GO:0009416">
    <property type="term" value="P:response to light stimulus"/>
    <property type="evidence" value="ECO:0007669"/>
    <property type="project" value="TreeGrafter"/>
</dbReference>
<evidence type="ECO:0000256" key="1">
    <source>
        <dbReference type="ARBA" id="ARBA00001932"/>
    </source>
</evidence>
<evidence type="ECO:0000256" key="6">
    <source>
        <dbReference type="RuleBase" id="RU004182"/>
    </source>
</evidence>
<dbReference type="GO" id="GO:0003677">
    <property type="term" value="F:DNA binding"/>
    <property type="evidence" value="ECO:0007669"/>
    <property type="project" value="TreeGrafter"/>
</dbReference>
<dbReference type="PRINTS" id="PR00147">
    <property type="entry name" value="DNAPHOTLYASE"/>
</dbReference>
<dbReference type="RefSeq" id="WP_092762772.1">
    <property type="nucleotide sequence ID" value="NZ_FNZQ01000004.1"/>
</dbReference>
<evidence type="ECO:0000256" key="5">
    <source>
        <dbReference type="PIRSR" id="PIRSR602081-2"/>
    </source>
</evidence>
<comment type="cofactor">
    <cofactor evidence="4">
        <name>FAD</name>
        <dbReference type="ChEBI" id="CHEBI:57692"/>
    </cofactor>
    <text evidence="4">Binds 1 FAD per subunit.</text>
</comment>
<gene>
    <name evidence="8" type="ORF">SAMN04488526_2217</name>
</gene>
<feature type="binding site" evidence="4">
    <location>
        <position position="221"/>
    </location>
    <ligand>
        <name>FAD</name>
        <dbReference type="ChEBI" id="CHEBI:57692"/>
    </ligand>
</feature>
<feature type="binding site" evidence="4">
    <location>
        <begin position="233"/>
        <end position="237"/>
    </location>
    <ligand>
        <name>FAD</name>
        <dbReference type="ChEBI" id="CHEBI:57692"/>
    </ligand>
</feature>
<keyword evidence="2 4" id="KW-0285">Flavoprotein</keyword>
<keyword evidence="8" id="KW-0456">Lyase</keyword>
<feature type="binding site" evidence="4">
    <location>
        <begin position="368"/>
        <end position="370"/>
    </location>
    <ligand>
        <name>FAD</name>
        <dbReference type="ChEBI" id="CHEBI:57692"/>
    </ligand>
</feature>
<feature type="site" description="Electron transfer via tryptophanyl radical" evidence="5">
    <location>
        <position position="355"/>
    </location>
</feature>
<keyword evidence="3 4" id="KW-0274">FAD</keyword>
<reference evidence="8 9" key="1">
    <citation type="submission" date="2016-10" db="EMBL/GenBank/DDBJ databases">
        <authorList>
            <person name="de Groot N.N."/>
        </authorList>
    </citation>
    <scope>NUCLEOTIDE SEQUENCE [LARGE SCALE GENOMIC DNA]</scope>
    <source>
        <strain evidence="8 9">DSM 14858</strain>
    </source>
</reference>
<dbReference type="PANTHER" id="PTHR11455:SF9">
    <property type="entry name" value="CRYPTOCHROME CIRCADIAN CLOCK 5 ISOFORM X1"/>
    <property type="match status" value="1"/>
</dbReference>
<name>A0A1H7NJY6_9RHOB</name>
<dbReference type="SUPFAM" id="SSF48173">
    <property type="entry name" value="Cryptochrome/photolyase FAD-binding domain"/>
    <property type="match status" value="1"/>
</dbReference>
<dbReference type="InterPro" id="IPR014729">
    <property type="entry name" value="Rossmann-like_a/b/a_fold"/>
</dbReference>
<accession>A0A1H7NJY6</accession>
<feature type="domain" description="Photolyase/cryptochrome alpha/beta" evidence="7">
    <location>
        <begin position="2"/>
        <end position="128"/>
    </location>
</feature>
<sequence>MTPIILWMRRDLRLTDNPAMDWAAKSGHPVIPVFLLDEVVETWGAAPAWRLGLGLEAVTTALEGIGSRLVLRRGRALDVLRALIAETGAETVVWNRLYVPNERARDTEVKEKLREGGIEARSFQGHVLFEPWTVETGTGGYYKVFTPFWKSVRTRDPETPLAPVKALRAPDAWPASDTPGDWDLGRAMGRGASVVAQHVHVGEQAARDRLVGFLDEKVGDYSDARDMLAVDGTSGLSENLTYGEISVRECWFAGKRAMEDGKAGAETFLKEIVWRDFAHHLAYHTPRLVTENWKPEWDAFPWREDNPDAEAWRRGCTGMDVVDAAMRELYVTGRMHNRARMLVGSYLTKHLMTHWKLGRDWFADTLVDWDPASNAMGWQWVAGSGPDASPFFRIFNPETQAEKFDPNGIYRRRWLENDAFFEAIPRSWNMTRRSGRPSEPIVGLSEGRVRALDAYKQRDDG</sequence>
<dbReference type="EMBL" id="FNZQ01000004">
    <property type="protein sequence ID" value="SEL23661.1"/>
    <property type="molecule type" value="Genomic_DNA"/>
</dbReference>
<dbReference type="SUPFAM" id="SSF52425">
    <property type="entry name" value="Cryptochrome/photolyase, N-terminal domain"/>
    <property type="match status" value="1"/>
</dbReference>
<dbReference type="Pfam" id="PF03441">
    <property type="entry name" value="FAD_binding_7"/>
    <property type="match status" value="1"/>
</dbReference>
<proteinExistence type="inferred from homology"/>
<evidence type="ECO:0000256" key="3">
    <source>
        <dbReference type="ARBA" id="ARBA00022827"/>
    </source>
</evidence>
<dbReference type="InterPro" id="IPR006050">
    <property type="entry name" value="DNA_photolyase_N"/>
</dbReference>
<dbReference type="Proteomes" id="UP000199283">
    <property type="component" value="Unassembled WGS sequence"/>
</dbReference>
<protein>
    <submittedName>
        <fullName evidence="8">Deoxyribodipyrimidine photo-lyase</fullName>
    </submittedName>
</protein>
<dbReference type="InterPro" id="IPR036155">
    <property type="entry name" value="Crypto/Photolyase_N_sf"/>
</dbReference>
<dbReference type="PANTHER" id="PTHR11455">
    <property type="entry name" value="CRYPTOCHROME"/>
    <property type="match status" value="1"/>
</dbReference>
<comment type="cofactor">
    <cofactor evidence="1">
        <name>(6R)-5,10-methylene-5,6,7,8-tetrahydrofolate</name>
        <dbReference type="ChEBI" id="CHEBI:15636"/>
    </cofactor>
</comment>
<evidence type="ECO:0000256" key="4">
    <source>
        <dbReference type="PIRSR" id="PIRSR602081-1"/>
    </source>
</evidence>
<evidence type="ECO:0000313" key="8">
    <source>
        <dbReference type="EMBL" id="SEL23661.1"/>
    </source>
</evidence>
<evidence type="ECO:0000259" key="7">
    <source>
        <dbReference type="PROSITE" id="PS51645"/>
    </source>
</evidence>
<keyword evidence="9" id="KW-1185">Reference proteome</keyword>
<feature type="binding site" evidence="4">
    <location>
        <position position="268"/>
    </location>
    <ligand>
        <name>FAD</name>
        <dbReference type="ChEBI" id="CHEBI:57692"/>
    </ligand>
</feature>
<dbReference type="Gene3D" id="1.10.579.10">
    <property type="entry name" value="DNA Cyclobutane Dipyrimidine Photolyase, subunit A, domain 3"/>
    <property type="match status" value="1"/>
</dbReference>
<dbReference type="AlphaFoldDB" id="A0A1H7NJY6"/>
<evidence type="ECO:0000313" key="9">
    <source>
        <dbReference type="Proteomes" id="UP000199283"/>
    </source>
</evidence>
<comment type="similarity">
    <text evidence="6">Belongs to the DNA photolyase family.</text>
</comment>
<dbReference type="GO" id="GO:0003904">
    <property type="term" value="F:deoxyribodipyrimidine photo-lyase activity"/>
    <property type="evidence" value="ECO:0007669"/>
    <property type="project" value="TreeGrafter"/>
</dbReference>
<feature type="site" description="Electron transfer via tryptophanyl radical" evidence="5">
    <location>
        <position position="302"/>
    </location>
</feature>
<dbReference type="InterPro" id="IPR036134">
    <property type="entry name" value="Crypto/Photolyase_FAD-like_sf"/>
</dbReference>
<organism evidence="8 9">
    <name type="scientific">Jannaschia helgolandensis</name>
    <dbReference type="NCBI Taxonomy" id="188906"/>
    <lineage>
        <taxon>Bacteria</taxon>
        <taxon>Pseudomonadati</taxon>
        <taxon>Pseudomonadota</taxon>
        <taxon>Alphaproteobacteria</taxon>
        <taxon>Rhodobacterales</taxon>
        <taxon>Roseobacteraceae</taxon>
        <taxon>Jannaschia</taxon>
    </lineage>
</organism>
<dbReference type="Gene3D" id="1.25.40.80">
    <property type="match status" value="1"/>
</dbReference>